<name>A0A2X2W3H7_CITKO</name>
<protein>
    <submittedName>
        <fullName evidence="1">Protein of uncharacterized function (DUF1116)</fullName>
    </submittedName>
</protein>
<sequence length="82" mass="9218">MAYSKAVMDAAAEIKAGSVVTAMTRNGRDFGIRVSGTGDRWFTAPVNTPQGLFFYRLQSGRCEPGYWRQRHPRKHWGSAARQ</sequence>
<accession>A0A2X2W3H7</accession>
<dbReference type="AlphaFoldDB" id="A0A2X2W3H7"/>
<evidence type="ECO:0000313" key="2">
    <source>
        <dbReference type="Proteomes" id="UP000251584"/>
    </source>
</evidence>
<evidence type="ECO:0000313" key="1">
    <source>
        <dbReference type="EMBL" id="SQB37722.1"/>
    </source>
</evidence>
<gene>
    <name evidence="1" type="ORF">NCTC10786_04481</name>
</gene>
<proteinExistence type="predicted"/>
<dbReference type="Gene3D" id="3.90.1700.10">
    <property type="entry name" value="v583 domain like"/>
    <property type="match status" value="1"/>
</dbReference>
<reference evidence="1 2" key="1">
    <citation type="submission" date="2018-06" db="EMBL/GenBank/DDBJ databases">
        <authorList>
            <consortium name="Pathogen Informatics"/>
            <person name="Doyle S."/>
        </authorList>
    </citation>
    <scope>NUCLEOTIDE SEQUENCE [LARGE SCALE GENOMIC DNA]</scope>
    <source>
        <strain evidence="1 2">NCTC10786</strain>
    </source>
</reference>
<dbReference type="InterPro" id="IPR009499">
    <property type="entry name" value="AllG-like"/>
</dbReference>
<organism evidence="1 2">
    <name type="scientific">Citrobacter koseri</name>
    <name type="common">Citrobacter diversus</name>
    <dbReference type="NCBI Taxonomy" id="545"/>
    <lineage>
        <taxon>Bacteria</taxon>
        <taxon>Pseudomonadati</taxon>
        <taxon>Pseudomonadota</taxon>
        <taxon>Gammaproteobacteria</taxon>
        <taxon>Enterobacterales</taxon>
        <taxon>Enterobacteriaceae</taxon>
        <taxon>Citrobacter</taxon>
    </lineage>
</organism>
<dbReference type="Pfam" id="PF06545">
    <property type="entry name" value="AllG"/>
    <property type="match status" value="1"/>
</dbReference>
<dbReference type="EMBL" id="UAVY01000007">
    <property type="protein sequence ID" value="SQB37722.1"/>
    <property type="molecule type" value="Genomic_DNA"/>
</dbReference>
<dbReference type="Proteomes" id="UP000251584">
    <property type="component" value="Unassembled WGS sequence"/>
</dbReference>